<dbReference type="AlphaFoldDB" id="S5VHU7"/>
<evidence type="ECO:0000313" key="3">
    <source>
        <dbReference type="Proteomes" id="UP000015423"/>
    </source>
</evidence>
<gene>
    <name evidence="2" type="ORF">B446_05955</name>
</gene>
<feature type="compositionally biased region" description="Low complexity" evidence="1">
    <location>
        <begin position="59"/>
        <end position="86"/>
    </location>
</feature>
<reference evidence="2 3" key="2">
    <citation type="journal article" date="2013" name="J. Biotechnol.">
        <title>Complete genome sequence of the kirromycin producer Streptomyces collinus Tu 365 consisting of a linear chromosome and two linear plasmids.</title>
        <authorList>
            <person name="Ruckert C."/>
            <person name="Szczepanowski R."/>
            <person name="Albersmeier A."/>
            <person name="Goesmann A."/>
            <person name="Iftime D."/>
            <person name="Musiol E.M."/>
            <person name="Blin K."/>
            <person name="Wohlleben W."/>
            <person name="Puhler A."/>
            <person name="Kalinowski J."/>
            <person name="Weber T."/>
        </authorList>
    </citation>
    <scope>NUCLEOTIDE SEQUENCE [LARGE SCALE GENOMIC DNA]</scope>
    <source>
        <strain evidence="3">DSM 40733 / Tue 365</strain>
    </source>
</reference>
<keyword evidence="3" id="KW-1185">Reference proteome</keyword>
<dbReference type="STRING" id="1214242.B446_05955"/>
<dbReference type="EMBL" id="CP006259">
    <property type="protein sequence ID" value="AGS68015.1"/>
    <property type="molecule type" value="Genomic_DNA"/>
</dbReference>
<dbReference type="PATRIC" id="fig|1214242.5.peg.1235"/>
<protein>
    <submittedName>
        <fullName evidence="2">Uncharacterized protein</fullName>
    </submittedName>
</protein>
<evidence type="ECO:0000313" key="2">
    <source>
        <dbReference type="EMBL" id="AGS68015.1"/>
    </source>
</evidence>
<reference evidence="3" key="1">
    <citation type="submission" date="2012-10" db="EMBL/GenBank/DDBJ databases">
        <title>The complete genome sequence of Streptomyces collinus Tu 365.</title>
        <authorList>
            <person name="Ruckert C."/>
            <person name="Szczepanowski R."/>
            <person name="Goesmann A."/>
            <person name="Pross E.K."/>
            <person name="Musiol E.M."/>
            <person name="Blin K."/>
            <person name="Wohlleben W."/>
            <person name="Puhler A."/>
            <person name="Weber T."/>
            <person name="Kalinowski J."/>
        </authorList>
    </citation>
    <scope>NUCLEOTIDE SEQUENCE [LARGE SCALE GENOMIC DNA]</scope>
    <source>
        <strain evidence="3">DSM 40733 / Tue 365</strain>
    </source>
</reference>
<organism evidence="2 3">
    <name type="scientific">Streptomyces collinus (strain DSM 40733 / Tue 365)</name>
    <dbReference type="NCBI Taxonomy" id="1214242"/>
    <lineage>
        <taxon>Bacteria</taxon>
        <taxon>Bacillati</taxon>
        <taxon>Actinomycetota</taxon>
        <taxon>Actinomycetes</taxon>
        <taxon>Kitasatosporales</taxon>
        <taxon>Streptomycetaceae</taxon>
        <taxon>Streptomyces</taxon>
    </lineage>
</organism>
<dbReference type="Proteomes" id="UP000015423">
    <property type="component" value="Chromosome"/>
</dbReference>
<dbReference type="HOGENOM" id="CLU_2496466_0_0_11"/>
<name>S5VHU7_STRC3</name>
<accession>S5VHU7</accession>
<sequence length="86" mass="8516">MAAAAVLAVVLMTSGSHGSQDRKGPGGSGTDGSSSARPSFSLPTELPSRLPSGLPSGFPSELPSDLPSSLPSDLRSLVPSLSGELP</sequence>
<dbReference type="KEGG" id="sci:B446_05955"/>
<feature type="region of interest" description="Disordered" evidence="1">
    <location>
        <begin position="13"/>
        <end position="86"/>
    </location>
</feature>
<dbReference type="eggNOG" id="ENOG5031T9W">
    <property type="taxonomic scope" value="Bacteria"/>
</dbReference>
<evidence type="ECO:0000256" key="1">
    <source>
        <dbReference type="SAM" id="MobiDB-lite"/>
    </source>
</evidence>
<proteinExistence type="predicted"/>